<sequence>MVYFDTSWTVISIQNYGNHLAQYRFVFNPGADGKSAHKAGEVLPKSLTLINLPNNATEIQLKIQAYYSMTSRITTLWFNLKSPSTPYFIAIKGTSNKPSVAVTFIEEKEEPWLVR</sequence>
<dbReference type="Proteomes" id="UP001367676">
    <property type="component" value="Unassembled WGS sequence"/>
</dbReference>
<reference evidence="1 2" key="1">
    <citation type="submission" date="2024-03" db="EMBL/GenBank/DDBJ databases">
        <title>Adaptation during the transition from Ophiocordyceps entomopathogen to insect associate is accompanied by gene loss and intensified selection.</title>
        <authorList>
            <person name="Ward C.M."/>
            <person name="Onetto C.A."/>
            <person name="Borneman A.R."/>
        </authorList>
    </citation>
    <scope>NUCLEOTIDE SEQUENCE [LARGE SCALE GENOMIC DNA]</scope>
    <source>
        <strain evidence="1">AWRI1</strain>
        <tissue evidence="1">Single Adult Female</tissue>
    </source>
</reference>
<proteinExistence type="predicted"/>
<dbReference type="EMBL" id="JBBCAQ010000034">
    <property type="protein sequence ID" value="KAK7580569.1"/>
    <property type="molecule type" value="Genomic_DNA"/>
</dbReference>
<keyword evidence="2" id="KW-1185">Reference proteome</keyword>
<gene>
    <name evidence="1" type="ORF">V9T40_001198</name>
</gene>
<organism evidence="1 2">
    <name type="scientific">Parthenolecanium corni</name>
    <dbReference type="NCBI Taxonomy" id="536013"/>
    <lineage>
        <taxon>Eukaryota</taxon>
        <taxon>Metazoa</taxon>
        <taxon>Ecdysozoa</taxon>
        <taxon>Arthropoda</taxon>
        <taxon>Hexapoda</taxon>
        <taxon>Insecta</taxon>
        <taxon>Pterygota</taxon>
        <taxon>Neoptera</taxon>
        <taxon>Paraneoptera</taxon>
        <taxon>Hemiptera</taxon>
        <taxon>Sternorrhyncha</taxon>
        <taxon>Coccoidea</taxon>
        <taxon>Coccidae</taxon>
        <taxon>Parthenolecanium</taxon>
    </lineage>
</organism>
<evidence type="ECO:0000313" key="2">
    <source>
        <dbReference type="Proteomes" id="UP001367676"/>
    </source>
</evidence>
<accession>A0AAN9TEI2</accession>
<protein>
    <submittedName>
        <fullName evidence="1">Uncharacterized protein</fullName>
    </submittedName>
</protein>
<evidence type="ECO:0000313" key="1">
    <source>
        <dbReference type="EMBL" id="KAK7580569.1"/>
    </source>
</evidence>
<name>A0AAN9TEI2_9HEMI</name>
<dbReference type="AlphaFoldDB" id="A0AAN9TEI2"/>
<comment type="caution">
    <text evidence="1">The sequence shown here is derived from an EMBL/GenBank/DDBJ whole genome shotgun (WGS) entry which is preliminary data.</text>
</comment>